<organism evidence="1 2">
    <name type="scientific">Trifolium medium</name>
    <dbReference type="NCBI Taxonomy" id="97028"/>
    <lineage>
        <taxon>Eukaryota</taxon>
        <taxon>Viridiplantae</taxon>
        <taxon>Streptophyta</taxon>
        <taxon>Embryophyta</taxon>
        <taxon>Tracheophyta</taxon>
        <taxon>Spermatophyta</taxon>
        <taxon>Magnoliopsida</taxon>
        <taxon>eudicotyledons</taxon>
        <taxon>Gunneridae</taxon>
        <taxon>Pentapetalae</taxon>
        <taxon>rosids</taxon>
        <taxon>fabids</taxon>
        <taxon>Fabales</taxon>
        <taxon>Fabaceae</taxon>
        <taxon>Papilionoideae</taxon>
        <taxon>50 kb inversion clade</taxon>
        <taxon>NPAAA clade</taxon>
        <taxon>Hologalegina</taxon>
        <taxon>IRL clade</taxon>
        <taxon>Trifolieae</taxon>
        <taxon>Trifolium</taxon>
    </lineage>
</organism>
<dbReference type="EMBL" id="LXQA010185292">
    <property type="protein sequence ID" value="MCI31187.1"/>
    <property type="molecule type" value="Genomic_DNA"/>
</dbReference>
<dbReference type="Proteomes" id="UP000265520">
    <property type="component" value="Unassembled WGS sequence"/>
</dbReference>
<reference evidence="1 2" key="1">
    <citation type="journal article" date="2018" name="Front. Plant Sci.">
        <title>Red Clover (Trifolium pratense) and Zigzag Clover (T. medium) - A Picture of Genomic Similarities and Differences.</title>
        <authorList>
            <person name="Dluhosova J."/>
            <person name="Istvanek J."/>
            <person name="Nedelnik J."/>
            <person name="Repkova J."/>
        </authorList>
    </citation>
    <scope>NUCLEOTIDE SEQUENCE [LARGE SCALE GENOMIC DNA]</scope>
    <source>
        <strain evidence="2">cv. 10/8</strain>
        <tissue evidence="1">Leaf</tissue>
    </source>
</reference>
<evidence type="ECO:0000313" key="2">
    <source>
        <dbReference type="Proteomes" id="UP000265520"/>
    </source>
</evidence>
<comment type="caution">
    <text evidence="1">The sequence shown here is derived from an EMBL/GenBank/DDBJ whole genome shotgun (WGS) entry which is preliminary data.</text>
</comment>
<dbReference type="AlphaFoldDB" id="A0A392R4M1"/>
<proteinExistence type="predicted"/>
<dbReference type="InterPro" id="IPR053151">
    <property type="entry name" value="RNase_H-like"/>
</dbReference>
<name>A0A392R4M1_9FABA</name>
<protein>
    <submittedName>
        <fullName evidence="1">Ribonuclease H</fullName>
    </submittedName>
</protein>
<feature type="non-terminal residue" evidence="1">
    <location>
        <position position="1"/>
    </location>
</feature>
<keyword evidence="2" id="KW-1185">Reference proteome</keyword>
<dbReference type="PANTHER" id="PTHR47723">
    <property type="entry name" value="OS05G0353850 PROTEIN"/>
    <property type="match status" value="1"/>
</dbReference>
<accession>A0A392R4M1</accession>
<evidence type="ECO:0000313" key="1">
    <source>
        <dbReference type="EMBL" id="MCI31187.1"/>
    </source>
</evidence>
<dbReference type="PANTHER" id="PTHR47723:SF19">
    <property type="entry name" value="POLYNUCLEOTIDYL TRANSFERASE, RIBONUCLEASE H-LIKE SUPERFAMILY PROTEIN"/>
    <property type="match status" value="1"/>
</dbReference>
<sequence>YRTTDVSHIVIAARQKLEVAISWQQPEEGWICLNTDGASRGDTIAGCGGLFRNSNGQWLVVFHEIWVVAMVT</sequence>